<evidence type="ECO:0000256" key="2">
    <source>
        <dbReference type="ARBA" id="ARBA00049661"/>
    </source>
</evidence>
<dbReference type="InterPro" id="IPR046373">
    <property type="entry name" value="Acyl-CoA_Oxase/DH_mid-dom_sf"/>
</dbReference>
<dbReference type="Pfam" id="PF02771">
    <property type="entry name" value="Acyl-CoA_dh_N"/>
    <property type="match status" value="1"/>
</dbReference>
<evidence type="ECO:0000259" key="4">
    <source>
        <dbReference type="Pfam" id="PF08028"/>
    </source>
</evidence>
<dbReference type="PANTHER" id="PTHR48083:SF19">
    <property type="entry name" value="FLAVIN-DEPENDENT MONOOXYGENASE, OXYGENASE SUBUNIT HSAA"/>
    <property type="match status" value="1"/>
</dbReference>
<sequence>MVVYQRRGIQMKSVQSATAASDGAHSFVPEISQPNLDLLGRAQSLYSLIHEHAPDSDRDRRVSEVVIDGLEELDLFQVCTPRRYGGFQSNFRTLFELTAEIARGDGGTAWAFALLNSNAWGVGTYSREAQDDIWGANPRARITWVTNPAAGPTASARKVDGGYVISGRWPYASGSLHAQWVNLGFDVEIDGAPVRMATLVPMDEVTLEDTWYVAGMRGSGSNTVVGTEVFAPDYRTQSYDNLVEGNYASEFTDELEYLTPLGPNFNLVLVGAQIGLAQAALDYALEKLPTRGVTYTKYAKGSDAPTNQIAVAEAANAIDTARMLGRRACYDIDAAAVTNRGQIDRATRARIRMDSATIAVLCRESIDKMLTAIGSAAFASVNPLQQVWRDSETASRHAAVNVGVSKETYGKSLLGIDEFVMPI</sequence>
<dbReference type="GO" id="GO:0033539">
    <property type="term" value="P:fatty acid beta-oxidation using acyl-CoA dehydrogenase"/>
    <property type="evidence" value="ECO:0007669"/>
    <property type="project" value="TreeGrafter"/>
</dbReference>
<dbReference type="InterPro" id="IPR050741">
    <property type="entry name" value="Acyl-CoA_dehydrogenase"/>
</dbReference>
<dbReference type="SUPFAM" id="SSF47203">
    <property type="entry name" value="Acyl-CoA dehydrogenase C-terminal domain-like"/>
    <property type="match status" value="1"/>
</dbReference>
<dbReference type="Gene3D" id="2.40.110.10">
    <property type="entry name" value="Butyryl-CoA Dehydrogenase, subunit A, domain 2"/>
    <property type="match status" value="1"/>
</dbReference>
<dbReference type="GO" id="GO:0005737">
    <property type="term" value="C:cytoplasm"/>
    <property type="evidence" value="ECO:0007669"/>
    <property type="project" value="TreeGrafter"/>
</dbReference>
<dbReference type="InterPro" id="IPR013786">
    <property type="entry name" value="AcylCoA_DH/ox_N"/>
</dbReference>
<evidence type="ECO:0000256" key="1">
    <source>
        <dbReference type="ARBA" id="ARBA00023002"/>
    </source>
</evidence>
<dbReference type="InterPro" id="IPR036250">
    <property type="entry name" value="AcylCo_DH-like_C"/>
</dbReference>
<dbReference type="InterPro" id="IPR013107">
    <property type="entry name" value="Acyl-CoA_DH_C"/>
</dbReference>
<accession>A0A482P9Z9</accession>
<organism evidence="5">
    <name type="scientific">Microbacterium sp. CJ77</name>
    <dbReference type="NCBI Taxonomy" id="2079201"/>
    <lineage>
        <taxon>Bacteria</taxon>
        <taxon>Bacillati</taxon>
        <taxon>Actinomycetota</taxon>
        <taxon>Actinomycetes</taxon>
        <taxon>Micrococcales</taxon>
        <taxon>Microbacteriaceae</taxon>
        <taxon>Microbacterium</taxon>
    </lineage>
</organism>
<dbReference type="SMR" id="A0A482P9Z9"/>
<dbReference type="GO" id="GO:0050660">
    <property type="term" value="F:flavin adenine dinucleotide binding"/>
    <property type="evidence" value="ECO:0007669"/>
    <property type="project" value="InterPro"/>
</dbReference>
<dbReference type="OrthoDB" id="3404950at2"/>
<dbReference type="GO" id="GO:0003995">
    <property type="term" value="F:acyl-CoA dehydrogenase activity"/>
    <property type="evidence" value="ECO:0007669"/>
    <property type="project" value="TreeGrafter"/>
</dbReference>
<gene>
    <name evidence="5" type="primary">sulX</name>
</gene>
<reference evidence="5" key="1">
    <citation type="journal article" date="2019" name="Environ Int">
        <title>A novel sulfonamide resistance mechanism by two-component flavin-dependent monooxygenase system in sulfonamide-degrading actinobacteria.</title>
        <authorList>
            <person name="Kim D.W."/>
            <person name="Thawng C.N."/>
            <person name="Lee K."/>
            <person name="Wellington E.M."/>
            <person name="Cha C.J."/>
        </authorList>
    </citation>
    <scope>NUCLEOTIDE SEQUENCE</scope>
    <source>
        <strain evidence="5">CJ77</strain>
    </source>
</reference>
<keyword evidence="5" id="KW-0503">Monooxygenase</keyword>
<dbReference type="AlphaFoldDB" id="A0A482P9Z9"/>
<dbReference type="GO" id="GO:0016712">
    <property type="term" value="F:oxidoreductase activity, acting on paired donors, with incorporation or reduction of molecular oxygen, reduced flavin or flavoprotein as one donor, and incorporation of one atom of oxygen"/>
    <property type="evidence" value="ECO:0007669"/>
    <property type="project" value="TreeGrafter"/>
</dbReference>
<dbReference type="PANTHER" id="PTHR48083">
    <property type="entry name" value="MEDIUM-CHAIN SPECIFIC ACYL-COA DEHYDROGENASE, MITOCHONDRIAL-RELATED"/>
    <property type="match status" value="1"/>
</dbReference>
<protein>
    <submittedName>
        <fullName evidence="5">Sulfonamide monooxygenase</fullName>
    </submittedName>
</protein>
<name>A0A482P9Z9_9MICO</name>
<evidence type="ECO:0000259" key="3">
    <source>
        <dbReference type="Pfam" id="PF02771"/>
    </source>
</evidence>
<feature type="domain" description="Acyl-CoA dehydrogenase/oxidase N-terminal" evidence="3">
    <location>
        <begin position="50"/>
        <end position="132"/>
    </location>
</feature>
<dbReference type="Gene3D" id="1.20.140.10">
    <property type="entry name" value="Butyryl-CoA Dehydrogenase, subunit A, domain 3"/>
    <property type="match status" value="1"/>
</dbReference>
<dbReference type="EMBL" id="MK629636">
    <property type="protein sequence ID" value="QBS36524.1"/>
    <property type="molecule type" value="Genomic_DNA"/>
</dbReference>
<dbReference type="Pfam" id="PF08028">
    <property type="entry name" value="Acyl-CoA_dh_2"/>
    <property type="match status" value="1"/>
</dbReference>
<feature type="domain" description="Acyl-CoA dehydrogenase C-terminal" evidence="4">
    <location>
        <begin position="268"/>
        <end position="401"/>
    </location>
</feature>
<proteinExistence type="inferred from homology"/>
<dbReference type="RefSeq" id="WP_103663397.1">
    <property type="nucleotide sequence ID" value="NG_064664.1"/>
</dbReference>
<evidence type="ECO:0000313" key="5">
    <source>
        <dbReference type="EMBL" id="QBS36524.1"/>
    </source>
</evidence>
<dbReference type="Gene3D" id="1.10.540.10">
    <property type="entry name" value="Acyl-CoA dehydrogenase/oxidase, N-terminal domain"/>
    <property type="match status" value="1"/>
</dbReference>
<reference evidence="5" key="2">
    <citation type="submission" date="2019-03" db="EMBL/GenBank/DDBJ databases">
        <authorList>
            <person name="Kim D.-W."/>
            <person name="Thawng C.N."/>
            <person name="Lee K."/>
            <person name="Wellington E.M.H."/>
            <person name="Cha C.-J."/>
        </authorList>
    </citation>
    <scope>NUCLEOTIDE SEQUENCE</scope>
    <source>
        <strain evidence="5">CJ77</strain>
    </source>
</reference>
<comment type="similarity">
    <text evidence="2">Belongs to the HpaH/HsaA monooxygenase family.</text>
</comment>
<keyword evidence="1" id="KW-0560">Oxidoreductase</keyword>
<dbReference type="PIRSF" id="PIRSF016578">
    <property type="entry name" value="HsaA"/>
    <property type="match status" value="1"/>
</dbReference>
<dbReference type="SUPFAM" id="SSF56645">
    <property type="entry name" value="Acyl-CoA dehydrogenase NM domain-like"/>
    <property type="match status" value="1"/>
</dbReference>
<dbReference type="InterPro" id="IPR009100">
    <property type="entry name" value="AcylCoA_DH/oxidase_NM_dom_sf"/>
</dbReference>
<dbReference type="InterPro" id="IPR037069">
    <property type="entry name" value="AcylCoA_DH/ox_N_sf"/>
</dbReference>